<comment type="similarity">
    <text evidence="2 5">Belongs to the bacterial histone-like protein family.</text>
</comment>
<dbReference type="GO" id="GO:1990103">
    <property type="term" value="C:DnaA-HU complex"/>
    <property type="evidence" value="ECO:0007669"/>
    <property type="project" value="UniProtKB-ARBA"/>
</dbReference>
<evidence type="ECO:0000256" key="4">
    <source>
        <dbReference type="ARBA" id="ARBA00023125"/>
    </source>
</evidence>
<dbReference type="GO" id="GO:0003677">
    <property type="term" value="F:DNA binding"/>
    <property type="evidence" value="ECO:0007669"/>
    <property type="project" value="UniProtKB-KW"/>
</dbReference>
<comment type="caution">
    <text evidence="6">The sequence shown here is derived from an EMBL/GenBank/DDBJ whole genome shotgun (WGS) entry which is preliminary data.</text>
</comment>
<dbReference type="SUPFAM" id="SSF47729">
    <property type="entry name" value="IHF-like DNA-binding proteins"/>
    <property type="match status" value="1"/>
</dbReference>
<dbReference type="GO" id="GO:0042802">
    <property type="term" value="F:identical protein binding"/>
    <property type="evidence" value="ECO:0007669"/>
    <property type="project" value="UniProtKB-ARBA"/>
</dbReference>
<dbReference type="eggNOG" id="COG0776">
    <property type="taxonomic scope" value="Bacteria"/>
</dbReference>
<evidence type="ECO:0000256" key="5">
    <source>
        <dbReference type="RuleBase" id="RU003939"/>
    </source>
</evidence>
<dbReference type="GO" id="GO:1990178">
    <property type="term" value="C:HU-DNA complex"/>
    <property type="evidence" value="ECO:0007669"/>
    <property type="project" value="UniProtKB-ARBA"/>
</dbReference>
<sequence length="90" mass="9529">MNKGELVAAIGDESELTKADAGRAVDAFIEVIKKALKKGDDVTIVGFGTFSVRKRAARQGRNPQTGETIKIKASKNPAFKAGKALKDAVN</sequence>
<reference evidence="6 7" key="1">
    <citation type="submission" date="2013-09" db="EMBL/GenBank/DDBJ databases">
        <title>Genome sequencing of Arenimonas oryziterrae.</title>
        <authorList>
            <person name="Chen F."/>
            <person name="Wang G."/>
        </authorList>
    </citation>
    <scope>NUCLEOTIDE SEQUENCE [LARGE SCALE GENOMIC DNA]</scope>
    <source>
        <strain evidence="6 7">YC6267</strain>
    </source>
</reference>
<dbReference type="Pfam" id="PF00216">
    <property type="entry name" value="Bac_DNA_binding"/>
    <property type="match status" value="1"/>
</dbReference>
<evidence type="ECO:0000256" key="2">
    <source>
        <dbReference type="ARBA" id="ARBA00010529"/>
    </source>
</evidence>
<dbReference type="PROSITE" id="PS00045">
    <property type="entry name" value="HISTONE_LIKE"/>
    <property type="match status" value="1"/>
</dbReference>
<dbReference type="SMART" id="SM00411">
    <property type="entry name" value="BHL"/>
    <property type="match status" value="1"/>
</dbReference>
<evidence type="ECO:0000313" key="6">
    <source>
        <dbReference type="EMBL" id="KFN40975.1"/>
    </source>
</evidence>
<organism evidence="6 7">
    <name type="scientific">Arenimonas oryziterrae DSM 21050 = YC6267</name>
    <dbReference type="NCBI Taxonomy" id="1121015"/>
    <lineage>
        <taxon>Bacteria</taxon>
        <taxon>Pseudomonadati</taxon>
        <taxon>Pseudomonadota</taxon>
        <taxon>Gammaproteobacteria</taxon>
        <taxon>Lysobacterales</taxon>
        <taxon>Lysobacteraceae</taxon>
        <taxon>Arenimonas</taxon>
    </lineage>
</organism>
<dbReference type="Proteomes" id="UP000029385">
    <property type="component" value="Unassembled WGS sequence"/>
</dbReference>
<keyword evidence="7" id="KW-1185">Reference proteome</keyword>
<dbReference type="InterPro" id="IPR020816">
    <property type="entry name" value="Histone-like_DNA-bd_CS"/>
</dbReference>
<dbReference type="AlphaFoldDB" id="A0A091B974"/>
<proteinExistence type="inferred from homology"/>
<dbReference type="GO" id="GO:0005829">
    <property type="term" value="C:cytosol"/>
    <property type="evidence" value="ECO:0007669"/>
    <property type="project" value="TreeGrafter"/>
</dbReference>
<dbReference type="GO" id="GO:0006351">
    <property type="term" value="P:DNA-templated transcription"/>
    <property type="evidence" value="ECO:0007669"/>
    <property type="project" value="UniProtKB-ARBA"/>
</dbReference>
<keyword evidence="4" id="KW-0238">DNA-binding</keyword>
<accession>A0A091B974</accession>
<dbReference type="Gene3D" id="4.10.520.10">
    <property type="entry name" value="IHF-like DNA-binding proteins"/>
    <property type="match status" value="1"/>
</dbReference>
<evidence type="ECO:0000256" key="1">
    <source>
        <dbReference type="ARBA" id="ARBA00003819"/>
    </source>
</evidence>
<dbReference type="RefSeq" id="WP_022967973.1">
    <property type="nucleotide sequence ID" value="NZ_ATVD01000001.1"/>
</dbReference>
<protein>
    <submittedName>
        <fullName evidence="6">Transcriptional regulator</fullName>
    </submittedName>
</protein>
<dbReference type="PATRIC" id="fig|1121015.4.peg.2711"/>
<dbReference type="GO" id="GO:0030527">
    <property type="term" value="F:structural constituent of chromatin"/>
    <property type="evidence" value="ECO:0007669"/>
    <property type="project" value="InterPro"/>
</dbReference>
<dbReference type="GO" id="GO:0030261">
    <property type="term" value="P:chromosome condensation"/>
    <property type="evidence" value="ECO:0007669"/>
    <property type="project" value="UniProtKB-KW"/>
</dbReference>
<dbReference type="STRING" id="1121015.GCA_000420545_00304"/>
<evidence type="ECO:0000256" key="3">
    <source>
        <dbReference type="ARBA" id="ARBA00023067"/>
    </source>
</evidence>
<dbReference type="GO" id="GO:0006270">
    <property type="term" value="P:DNA replication initiation"/>
    <property type="evidence" value="ECO:0007669"/>
    <property type="project" value="UniProtKB-ARBA"/>
</dbReference>
<gene>
    <name evidence="6" type="ORF">N789_05155</name>
</gene>
<dbReference type="PANTHER" id="PTHR33175">
    <property type="entry name" value="DNA-BINDING PROTEIN HU"/>
    <property type="match status" value="1"/>
</dbReference>
<keyword evidence="3" id="KW-0226">DNA condensation</keyword>
<dbReference type="InterPro" id="IPR000119">
    <property type="entry name" value="Hist_DNA-bd"/>
</dbReference>
<dbReference type="InterPro" id="IPR010992">
    <property type="entry name" value="IHF-like_DNA-bd_dom_sf"/>
</dbReference>
<dbReference type="OrthoDB" id="9804203at2"/>
<name>A0A091B974_9GAMM</name>
<comment type="function">
    <text evidence="1">Histone-like DNA-binding protein which is capable of wrapping DNA to stabilize it, and thus to prevent its denaturation under extreme environmental conditions.</text>
</comment>
<dbReference type="FunFam" id="4.10.520.10:FF:000001">
    <property type="entry name" value="DNA-binding protein HU"/>
    <property type="match status" value="1"/>
</dbReference>
<dbReference type="PRINTS" id="PR01727">
    <property type="entry name" value="DNABINDINGHU"/>
</dbReference>
<evidence type="ECO:0000313" key="7">
    <source>
        <dbReference type="Proteomes" id="UP000029385"/>
    </source>
</evidence>
<dbReference type="PANTHER" id="PTHR33175:SF3">
    <property type="entry name" value="DNA-BINDING PROTEIN HU-BETA"/>
    <property type="match status" value="1"/>
</dbReference>
<dbReference type="EMBL" id="AVCI01000045">
    <property type="protein sequence ID" value="KFN40975.1"/>
    <property type="molecule type" value="Genomic_DNA"/>
</dbReference>
<dbReference type="CDD" id="cd13831">
    <property type="entry name" value="HU"/>
    <property type="match status" value="1"/>
</dbReference>